<evidence type="ECO:0000256" key="1">
    <source>
        <dbReference type="SAM" id="MobiDB-lite"/>
    </source>
</evidence>
<feature type="region of interest" description="Disordered" evidence="1">
    <location>
        <begin position="126"/>
        <end position="161"/>
    </location>
</feature>
<name>A0A6A5XUY1_9PLEO</name>
<keyword evidence="2" id="KW-0812">Transmembrane</keyword>
<dbReference type="Pfam" id="PF12929">
    <property type="entry name" value="Mid1"/>
    <property type="match status" value="1"/>
</dbReference>
<feature type="transmembrane region" description="Helical" evidence="2">
    <location>
        <begin position="12"/>
        <end position="30"/>
    </location>
</feature>
<protein>
    <recommendedName>
        <fullName evidence="5">FZ domain-containing protein</fullName>
    </recommendedName>
</protein>
<evidence type="ECO:0000313" key="3">
    <source>
        <dbReference type="EMBL" id="KAF2016617.1"/>
    </source>
</evidence>
<dbReference type="OrthoDB" id="5405745at2759"/>
<dbReference type="PANTHER" id="PTHR39142">
    <property type="entry name" value="MID1P"/>
    <property type="match status" value="1"/>
</dbReference>
<dbReference type="AlphaFoldDB" id="A0A6A5XUY1"/>
<proteinExistence type="predicted"/>
<reference evidence="3" key="1">
    <citation type="journal article" date="2020" name="Stud. Mycol.">
        <title>101 Dothideomycetes genomes: a test case for predicting lifestyles and emergence of pathogens.</title>
        <authorList>
            <person name="Haridas S."/>
            <person name="Albert R."/>
            <person name="Binder M."/>
            <person name="Bloem J."/>
            <person name="Labutti K."/>
            <person name="Salamov A."/>
            <person name="Andreopoulos B."/>
            <person name="Baker S."/>
            <person name="Barry K."/>
            <person name="Bills G."/>
            <person name="Bluhm B."/>
            <person name="Cannon C."/>
            <person name="Castanera R."/>
            <person name="Culley D."/>
            <person name="Daum C."/>
            <person name="Ezra D."/>
            <person name="Gonzalez J."/>
            <person name="Henrissat B."/>
            <person name="Kuo A."/>
            <person name="Liang C."/>
            <person name="Lipzen A."/>
            <person name="Lutzoni F."/>
            <person name="Magnuson J."/>
            <person name="Mondo S."/>
            <person name="Nolan M."/>
            <person name="Ohm R."/>
            <person name="Pangilinan J."/>
            <person name="Park H.-J."/>
            <person name="Ramirez L."/>
            <person name="Alfaro M."/>
            <person name="Sun H."/>
            <person name="Tritt A."/>
            <person name="Yoshinaga Y."/>
            <person name="Zwiers L.-H."/>
            <person name="Turgeon B."/>
            <person name="Goodwin S."/>
            <person name="Spatafora J."/>
            <person name="Crous P."/>
            <person name="Grigoriev I."/>
        </authorList>
    </citation>
    <scope>NUCLEOTIDE SEQUENCE</scope>
    <source>
        <strain evidence="3">CBS 175.79</strain>
    </source>
</reference>
<dbReference type="PANTHER" id="PTHR39142:SF1">
    <property type="entry name" value="AEL197CP"/>
    <property type="match status" value="1"/>
</dbReference>
<evidence type="ECO:0000313" key="4">
    <source>
        <dbReference type="Proteomes" id="UP000799778"/>
    </source>
</evidence>
<gene>
    <name evidence="3" type="ORF">BU24DRAFT_451109</name>
</gene>
<keyword evidence="2" id="KW-1133">Transmembrane helix</keyword>
<dbReference type="GO" id="GO:0005262">
    <property type="term" value="F:calcium channel activity"/>
    <property type="evidence" value="ECO:0007669"/>
    <property type="project" value="InterPro"/>
</dbReference>
<evidence type="ECO:0008006" key="5">
    <source>
        <dbReference type="Google" id="ProtNLM"/>
    </source>
</evidence>
<dbReference type="GO" id="GO:0098703">
    <property type="term" value="P:calcium ion import across plasma membrane"/>
    <property type="evidence" value="ECO:0007669"/>
    <property type="project" value="InterPro"/>
</dbReference>
<organism evidence="3 4">
    <name type="scientific">Aaosphaeria arxii CBS 175.79</name>
    <dbReference type="NCBI Taxonomy" id="1450172"/>
    <lineage>
        <taxon>Eukaryota</taxon>
        <taxon>Fungi</taxon>
        <taxon>Dikarya</taxon>
        <taxon>Ascomycota</taxon>
        <taxon>Pezizomycotina</taxon>
        <taxon>Dothideomycetes</taxon>
        <taxon>Pleosporomycetidae</taxon>
        <taxon>Pleosporales</taxon>
        <taxon>Pleosporales incertae sedis</taxon>
        <taxon>Aaosphaeria</taxon>
    </lineage>
</organism>
<dbReference type="EMBL" id="ML978069">
    <property type="protein sequence ID" value="KAF2016617.1"/>
    <property type="molecule type" value="Genomic_DNA"/>
</dbReference>
<accession>A0A6A5XUY1</accession>
<dbReference type="GeneID" id="54288474"/>
<dbReference type="RefSeq" id="XP_033384956.1">
    <property type="nucleotide sequence ID" value="XM_033531077.1"/>
</dbReference>
<evidence type="ECO:0000256" key="2">
    <source>
        <dbReference type="SAM" id="Phobius"/>
    </source>
</evidence>
<keyword evidence="2" id="KW-0472">Membrane</keyword>
<feature type="compositionally biased region" description="Acidic residues" evidence="1">
    <location>
        <begin position="140"/>
        <end position="155"/>
    </location>
</feature>
<feature type="region of interest" description="Disordered" evidence="1">
    <location>
        <begin position="177"/>
        <end position="210"/>
    </location>
</feature>
<dbReference type="Proteomes" id="UP000799778">
    <property type="component" value="Unassembled WGS sequence"/>
</dbReference>
<feature type="compositionally biased region" description="Polar residues" evidence="1">
    <location>
        <begin position="191"/>
        <end position="203"/>
    </location>
</feature>
<dbReference type="InterPro" id="IPR024338">
    <property type="entry name" value="MID1/Yam8"/>
</dbReference>
<sequence>MSLRRLSRLQSRLLAFVLVNALLVIAYWLFTPTNFADAAELHSSPGDSLVGLEFLRRGEEEGGEGNADEDGGYVGDFKYFDRSLTGRAVEGVEGLEDGKVREVETLAGRVTHFVLERGTTAKRRRNLGVEEERRGVNGSEGEEVDEEEEDEEEEGLERRQNRNQVFVSVSSCRQPDATTRLRFEDPPQLSLYVSASDRNQQPGPGNEEGLVGGKAIPLVGGYANLSISTTNNVYIGVSAPNLTEGWQGGWQFEVAASTKGFYHSYNQNETFLFLIDTDSDSALFVSKNLTSNNDSATIDAWRDLTDSPFTMFAFNDTEWGARGLERSVCGLKSVFNTSNNYTVDNRITTKFGGGSPKALFHVQNLTADTSYRGYLVVDTDMTTSNLDFSATAPLGAGGRVWQQFIFTTKKDDSCQVIFDLPFCTNTAYAVPSSRKFKSDDAALISIYDAKAAAYYTNFTKSLSQIACETTGSAQYSLARNCTDCASDYKDWLCTALIPRCEDWSAKGDALQMRNVNSPFLDGSPPPSDFVSSTFALNRSSPDFNATIGERAAFAKSRHAFIDEEIQPGPHKEILPCEDLCFALVRSCPAQLQFACPIEPARSLAYGRRQDNTDTEIVCNFPGAIRSLNLRRSAAVGRVRGGWWMVGVVVGVGVWLGL</sequence>
<keyword evidence="4" id="KW-1185">Reference proteome</keyword>